<dbReference type="CDD" id="cd07067">
    <property type="entry name" value="HP_PGM_like"/>
    <property type="match status" value="1"/>
</dbReference>
<gene>
    <name evidence="1" type="ORF">PPERSA_02152</name>
</gene>
<dbReference type="InterPro" id="IPR050275">
    <property type="entry name" value="PGM_Phosphatase"/>
</dbReference>
<name>A0A0V0Q7K2_PSEPJ</name>
<dbReference type="Pfam" id="PF00300">
    <property type="entry name" value="His_Phos_1"/>
    <property type="match status" value="1"/>
</dbReference>
<sequence length="305" mass="36625">MISQTENQNIKIINQKINEFVQDPQSHKSDQAIVQILKEVKNILVQNKDQDQFFKEIERNIEKKNIYFIRHAESMYNQWRKQSLFNWSIFYQNKLENYDPSITEKGKIQCQNLVQELEKNYSDLKFDTVIVSPHKRALQTYDIVKQSKSFPKNKENMTQLKQYCSELIRERLDTPCDIGSDVKQVQEMCSQMQIQDYVPQNQHWWNFLDFEVIQSQKNIYDIQNEDKSKVKKRILIILLQLLLNLEGGNFVLRNYGEPHSQDYNEELRQYNAAKLTEFNNWVRNERQLLLQQQLEEAKDIGYKTE</sequence>
<evidence type="ECO:0008006" key="3">
    <source>
        <dbReference type="Google" id="ProtNLM"/>
    </source>
</evidence>
<dbReference type="EMBL" id="LDAU01000267">
    <property type="protein sequence ID" value="KRW98174.1"/>
    <property type="molecule type" value="Genomic_DNA"/>
</dbReference>
<dbReference type="InterPro" id="IPR013078">
    <property type="entry name" value="His_Pase_superF_clade-1"/>
</dbReference>
<evidence type="ECO:0000313" key="2">
    <source>
        <dbReference type="Proteomes" id="UP000054937"/>
    </source>
</evidence>
<reference evidence="1 2" key="1">
    <citation type="journal article" date="2015" name="Sci. Rep.">
        <title>Genome of the facultative scuticociliatosis pathogen Pseudocohnilembus persalinus provides insight into its virulence through horizontal gene transfer.</title>
        <authorList>
            <person name="Xiong J."/>
            <person name="Wang G."/>
            <person name="Cheng J."/>
            <person name="Tian M."/>
            <person name="Pan X."/>
            <person name="Warren A."/>
            <person name="Jiang C."/>
            <person name="Yuan D."/>
            <person name="Miao W."/>
        </authorList>
    </citation>
    <scope>NUCLEOTIDE SEQUENCE [LARGE SCALE GENOMIC DNA]</scope>
    <source>
        <strain evidence="1">36N120E</strain>
    </source>
</reference>
<dbReference type="Gene3D" id="3.40.50.1240">
    <property type="entry name" value="Phosphoglycerate mutase-like"/>
    <property type="match status" value="1"/>
</dbReference>
<evidence type="ECO:0000313" key="1">
    <source>
        <dbReference type="EMBL" id="KRW98174.1"/>
    </source>
</evidence>
<dbReference type="GO" id="GO:0016791">
    <property type="term" value="F:phosphatase activity"/>
    <property type="evidence" value="ECO:0007669"/>
    <property type="project" value="TreeGrafter"/>
</dbReference>
<dbReference type="PANTHER" id="PTHR48100">
    <property type="entry name" value="BROAD-SPECIFICITY PHOSPHATASE YOR283W-RELATED"/>
    <property type="match status" value="1"/>
</dbReference>
<dbReference type="SUPFAM" id="SSF53254">
    <property type="entry name" value="Phosphoglycerate mutase-like"/>
    <property type="match status" value="1"/>
</dbReference>
<dbReference type="OMA" id="VICLISH"/>
<dbReference type="Proteomes" id="UP000054937">
    <property type="component" value="Unassembled WGS sequence"/>
</dbReference>
<proteinExistence type="predicted"/>
<dbReference type="OrthoDB" id="496981at2759"/>
<dbReference type="InterPro" id="IPR029033">
    <property type="entry name" value="His_PPase_superfam"/>
</dbReference>
<dbReference type="InParanoid" id="A0A0V0Q7K2"/>
<dbReference type="AlphaFoldDB" id="A0A0V0Q7K2"/>
<keyword evidence="2" id="KW-1185">Reference proteome</keyword>
<dbReference type="PANTHER" id="PTHR48100:SF1">
    <property type="entry name" value="HISTIDINE PHOSPHATASE FAMILY PROTEIN-RELATED"/>
    <property type="match status" value="1"/>
</dbReference>
<dbReference type="GO" id="GO:0005737">
    <property type="term" value="C:cytoplasm"/>
    <property type="evidence" value="ECO:0007669"/>
    <property type="project" value="TreeGrafter"/>
</dbReference>
<organism evidence="1 2">
    <name type="scientific">Pseudocohnilembus persalinus</name>
    <name type="common">Ciliate</name>
    <dbReference type="NCBI Taxonomy" id="266149"/>
    <lineage>
        <taxon>Eukaryota</taxon>
        <taxon>Sar</taxon>
        <taxon>Alveolata</taxon>
        <taxon>Ciliophora</taxon>
        <taxon>Intramacronucleata</taxon>
        <taxon>Oligohymenophorea</taxon>
        <taxon>Scuticociliatia</taxon>
        <taxon>Philasterida</taxon>
        <taxon>Pseudocohnilembidae</taxon>
        <taxon>Pseudocohnilembus</taxon>
    </lineage>
</organism>
<protein>
    <recommendedName>
        <fullName evidence="3">Histidine phosphatase superfamily</fullName>
    </recommendedName>
</protein>
<accession>A0A0V0Q7K2</accession>
<comment type="caution">
    <text evidence="1">The sequence shown here is derived from an EMBL/GenBank/DDBJ whole genome shotgun (WGS) entry which is preliminary data.</text>
</comment>